<keyword evidence="3" id="KW-1185">Reference proteome</keyword>
<dbReference type="eggNOG" id="arCOG00021">
    <property type="taxonomic scope" value="Archaea"/>
</dbReference>
<organism evidence="2 3">
    <name type="scientific">Thermosphaera aggregans (strain DSM 11486 / M11TL)</name>
    <dbReference type="NCBI Taxonomy" id="633148"/>
    <lineage>
        <taxon>Archaea</taxon>
        <taxon>Thermoproteota</taxon>
        <taxon>Thermoprotei</taxon>
        <taxon>Desulfurococcales</taxon>
        <taxon>Desulfurococcaceae</taxon>
        <taxon>Thermosphaera</taxon>
    </lineage>
</organism>
<reference key="3">
    <citation type="submission" date="2010-02" db="EMBL/GenBank/DDBJ databases">
        <title>Complete genome sequence of Thermosphaera aggregans type strain (M11TL).</title>
        <authorList>
            <consortium name="US DOE Joint Genome Institute (JGI-PGF)"/>
            <person name="Spring S."/>
            <person name="Lapidus A."/>
            <person name="Munk C."/>
            <person name="Schroeder M."/>
            <person name="Glavina Del Rio T."/>
            <person name="Tice H."/>
            <person name="Copeland A."/>
            <person name="Cheng J.-F."/>
            <person name="Lucas S."/>
            <person name="Chen F."/>
            <person name="Nolan M."/>
            <person name="Bruce D."/>
            <person name="Goodwin L."/>
            <person name="Pitluck S."/>
            <person name="Ivanova N."/>
            <person name="Mavromatis K."/>
            <person name="Ovchinnikova G."/>
            <person name="Pati A."/>
            <person name="Chen A."/>
            <person name="Palaniappan K."/>
            <person name="Land M."/>
            <person name="Hauser L."/>
            <person name="Chang Y.-J."/>
            <person name="Jeffries C.C."/>
            <person name="Brettin T."/>
            <person name="Detter J.C."/>
            <person name="Tapia R."/>
            <person name="Han C."/>
            <person name="Chain P."/>
            <person name="Heimerl T."/>
            <person name="Weik F."/>
            <person name="Goker M."/>
            <person name="Rachel R."/>
            <person name="Bristow J."/>
            <person name="Eisen J.A."/>
            <person name="Markowitz V."/>
            <person name="Hugenholtz P."/>
            <person name="Kyrpides N.C."/>
            <person name="Klenk H.-P."/>
        </authorList>
    </citation>
    <scope>NUCLEOTIDE SEQUENCE</scope>
    <source>
        <strain>DSM 11486</strain>
    </source>
</reference>
<evidence type="ECO:0000313" key="2">
    <source>
        <dbReference type="EMBL" id="ADG90922.1"/>
    </source>
</evidence>
<keyword evidence="2" id="KW-0808">Transferase</keyword>
<gene>
    <name evidence="2" type="ordered locus">Tagg_0649</name>
</gene>
<reference evidence="3" key="2">
    <citation type="journal article" date="2010" name="Stand. Genomic Sci.">
        <title>Complete genome sequence of Thermosphaera aggregans type strain (M11TLT).</title>
        <authorList>
            <person name="Spring S."/>
            <person name="Rachel R."/>
            <person name="Lapidus A."/>
            <person name="Davenport K."/>
            <person name="Tice H."/>
            <person name="Copeland A."/>
            <person name="Cheng J.-F."/>
            <person name="Lucas S."/>
            <person name="Chen F."/>
            <person name="Nolan M."/>
            <person name="Bruce D."/>
            <person name="Goodwin L."/>
            <person name="Pitluck S."/>
            <person name="Ivanova N."/>
            <person name="Mavromatis K."/>
            <person name="Ovchinnikova G."/>
            <person name="Pati A."/>
            <person name="Chen A."/>
            <person name="Palaniappan K."/>
            <person name="Land M."/>
            <person name="Hauser L."/>
            <person name="Chang Y.-J."/>
            <person name="Jeffries C.C."/>
            <person name="Brettin T."/>
            <person name="Detter J.C."/>
            <person name="Tapia R."/>
            <person name="Han C."/>
            <person name="Heimerl T."/>
            <person name="Weikl F."/>
            <person name="Brambilla E."/>
            <person name="Goker M."/>
            <person name="Bristow J."/>
            <person name="Eisen J.A."/>
            <person name="Markowitz V."/>
            <person name="Hugenholtz P."/>
            <person name="Kyrpides N.C."/>
            <person name="Klenk H.-P."/>
        </authorList>
    </citation>
    <scope>NUCLEOTIDE SEQUENCE [LARGE SCALE GENOMIC DNA]</scope>
    <source>
        <strain evidence="3">DSM 11486 / M11TL</strain>
    </source>
</reference>
<dbReference type="OrthoDB" id="26806at2157"/>
<dbReference type="STRING" id="633148.Tagg_0649"/>
<proteinExistence type="predicted"/>
<dbReference type="PANTHER" id="PTHR40730:SF5">
    <property type="entry name" value="HTH CRO_C1-TYPE DOMAIN-CONTAINING PROTEIN"/>
    <property type="match status" value="1"/>
</dbReference>
<dbReference type="Proteomes" id="UP000002376">
    <property type="component" value="Chromosome"/>
</dbReference>
<dbReference type="RefSeq" id="WP_013129515.1">
    <property type="nucleotide sequence ID" value="NC_014160.1"/>
</dbReference>
<dbReference type="Pfam" id="PF10120">
    <property type="entry name" value="ThiN"/>
    <property type="match status" value="1"/>
</dbReference>
<accession>D5U1C2</accession>
<feature type="domain" description="Thiamine-phosphate synthase ThiN" evidence="1">
    <location>
        <begin position="130"/>
        <end position="283"/>
    </location>
</feature>
<dbReference type="GO" id="GO:0016301">
    <property type="term" value="F:kinase activity"/>
    <property type="evidence" value="ECO:0007669"/>
    <property type="project" value="UniProtKB-KW"/>
</dbReference>
<dbReference type="KEGG" id="tag:Tagg_0649"/>
<sequence>MIIEDIASEIVLPNIRGVLAHELRNRGLSQHRIAKILNITQPLVHKLLRMPVEYYVENLKRYSIDEEIITHQCRILADLAVSGSYARFVITSHGFVSYLSAVIACREFVELREECVKGLLKDPHIEVYKTMLSRIMAKPGLAKILPEVGSNLVYAPEPPNSEADIIGLTGRIVKTLTGIVITGEPFYGGSRHLAKLLLIIAKHNPSKKVGFNFKYDYSLVSRLDRKVYHVEHTGPHNDLNSFWRTMEEAAVRKPDVILDKGGTGLEPVTYVFTKDFYELESILKSLLQ</sequence>
<dbReference type="SUPFAM" id="SSF53639">
    <property type="entry name" value="AraD/HMP-PK domain-like"/>
    <property type="match status" value="1"/>
</dbReference>
<dbReference type="EMBL" id="CP001939">
    <property type="protein sequence ID" value="ADG90922.1"/>
    <property type="molecule type" value="Genomic_DNA"/>
</dbReference>
<name>D5U1C2_THEAM</name>
<reference evidence="2 3" key="1">
    <citation type="journal article" date="2010" name="Stand. Genomic Sci.">
        <title>Complete genome sequence of Thermosphaera aggregans type strain (M11TL).</title>
        <authorList>
            <person name="Spring S."/>
            <person name="Rachel R."/>
            <person name="Lapidus A."/>
            <person name="Davenport K."/>
            <person name="Tice H."/>
            <person name="Copeland A."/>
            <person name="Cheng J.F."/>
            <person name="Lucas S."/>
            <person name="Chen F."/>
            <person name="Nolan M."/>
            <person name="Bruce D."/>
            <person name="Goodwin L."/>
            <person name="Pitluck S."/>
            <person name="Ivanova N."/>
            <person name="Mavromatis K."/>
            <person name="Ovchinnikova G."/>
            <person name="Pati A."/>
            <person name="Chen A."/>
            <person name="Palaniappan K."/>
            <person name="Land M."/>
            <person name="Hauser L."/>
            <person name="Chang Y.J."/>
            <person name="Jeffries C.C."/>
            <person name="Brettin T."/>
            <person name="Detter J.C."/>
            <person name="Tapia R."/>
            <person name="Han C."/>
            <person name="Heimerl T."/>
            <person name="Weikl F."/>
            <person name="Brambilla E."/>
            <person name="Goker M."/>
            <person name="Bristow J."/>
            <person name="Eisen J.A."/>
            <person name="Markowitz V."/>
            <person name="Hugenholtz P."/>
            <person name="Kyrpides N.C."/>
            <person name="Klenk H.P."/>
        </authorList>
    </citation>
    <scope>NUCLEOTIDE SEQUENCE [LARGE SCALE GENOMIC DNA]</scope>
    <source>
        <strain evidence="3">DSM 11486 / M11TL</strain>
    </source>
</reference>
<evidence type="ECO:0000259" key="1">
    <source>
        <dbReference type="Pfam" id="PF10120"/>
    </source>
</evidence>
<keyword evidence="2" id="KW-0418">Kinase</keyword>
<evidence type="ECO:0000313" key="3">
    <source>
        <dbReference type="Proteomes" id="UP000002376"/>
    </source>
</evidence>
<protein>
    <submittedName>
        <fullName evidence="2">Phosphomethylpyrimidine kinase</fullName>
    </submittedName>
</protein>
<dbReference type="InterPro" id="IPR036409">
    <property type="entry name" value="Aldolase_II/adducin_N_sf"/>
</dbReference>
<dbReference type="PANTHER" id="PTHR40730">
    <property type="entry name" value="TRANSCRIPTIONAL REGULATOR PROTEIN-LIKE PROTEIN"/>
    <property type="match status" value="1"/>
</dbReference>
<dbReference type="Gene3D" id="3.40.225.10">
    <property type="entry name" value="Class II aldolase/adducin N-terminal domain"/>
    <property type="match status" value="1"/>
</dbReference>
<dbReference type="AlphaFoldDB" id="D5U1C2"/>
<dbReference type="GeneID" id="9165663"/>
<dbReference type="InterPro" id="IPR019293">
    <property type="entry name" value="ThiN"/>
</dbReference>
<dbReference type="HOGENOM" id="CLU_054903_0_0_2"/>